<dbReference type="InterPro" id="IPR036390">
    <property type="entry name" value="WH_DNA-bd_sf"/>
</dbReference>
<dbReference type="SMART" id="SM00344">
    <property type="entry name" value="HTH_ASNC"/>
    <property type="match status" value="1"/>
</dbReference>
<dbReference type="PANTHER" id="PTHR30154:SF34">
    <property type="entry name" value="TRANSCRIPTIONAL REGULATOR AZLB"/>
    <property type="match status" value="1"/>
</dbReference>
<reference evidence="5 6" key="1">
    <citation type="submission" date="2015-07" db="EMBL/GenBank/DDBJ databases">
        <title>Genome sequencing of Kibdelosporangium phytohabitans.</title>
        <authorList>
            <person name="Qin S."/>
            <person name="Xing K."/>
        </authorList>
    </citation>
    <scope>NUCLEOTIDE SEQUENCE [LARGE SCALE GENOMIC DNA]</scope>
    <source>
        <strain evidence="5 6">KLBMP1111</strain>
    </source>
</reference>
<dbReference type="Pfam" id="PF01037">
    <property type="entry name" value="AsnC_trans_reg"/>
    <property type="match status" value="1"/>
</dbReference>
<dbReference type="AlphaFoldDB" id="A0A0N9HSB8"/>
<keyword evidence="2" id="KW-0238">DNA-binding</keyword>
<evidence type="ECO:0000256" key="3">
    <source>
        <dbReference type="ARBA" id="ARBA00023163"/>
    </source>
</evidence>
<dbReference type="STRING" id="860235.AOZ06_27345"/>
<evidence type="ECO:0000313" key="5">
    <source>
        <dbReference type="EMBL" id="ALG10120.1"/>
    </source>
</evidence>
<dbReference type="Gene3D" id="3.30.70.920">
    <property type="match status" value="1"/>
</dbReference>
<protein>
    <submittedName>
        <fullName evidence="5">AsnC family transcriptional regulator</fullName>
    </submittedName>
</protein>
<dbReference type="Pfam" id="PF13412">
    <property type="entry name" value="HTH_24"/>
    <property type="match status" value="1"/>
</dbReference>
<dbReference type="InterPro" id="IPR000485">
    <property type="entry name" value="AsnC-type_HTH_dom"/>
</dbReference>
<dbReference type="GO" id="GO:0043200">
    <property type="term" value="P:response to amino acid"/>
    <property type="evidence" value="ECO:0007669"/>
    <property type="project" value="TreeGrafter"/>
</dbReference>
<dbReference type="RefSeq" id="WP_054292023.1">
    <property type="nucleotide sequence ID" value="NZ_CP012752.1"/>
</dbReference>
<keyword evidence="6" id="KW-1185">Reference proteome</keyword>
<name>A0A0N9HSB8_9PSEU</name>
<evidence type="ECO:0000313" key="6">
    <source>
        <dbReference type="Proteomes" id="UP000063699"/>
    </source>
</evidence>
<evidence type="ECO:0000256" key="1">
    <source>
        <dbReference type="ARBA" id="ARBA00023015"/>
    </source>
</evidence>
<accession>A0A0N9HSB8</accession>
<dbReference type="CDD" id="cd00090">
    <property type="entry name" value="HTH_ARSR"/>
    <property type="match status" value="1"/>
</dbReference>
<gene>
    <name evidence="5" type="ORF">AOZ06_27345</name>
</gene>
<dbReference type="GO" id="GO:0005829">
    <property type="term" value="C:cytosol"/>
    <property type="evidence" value="ECO:0007669"/>
    <property type="project" value="TreeGrafter"/>
</dbReference>
<dbReference type="InterPro" id="IPR019887">
    <property type="entry name" value="Tscrpt_reg_AsnC/Lrp_C"/>
</dbReference>
<keyword evidence="1" id="KW-0805">Transcription regulation</keyword>
<dbReference type="KEGG" id="kphy:AOZ06_27345"/>
<sequence length="158" mass="17504">MPSSDPEFDAQDLALLRALQNNARLTVAQLAEEIRLSSSPTWRRVKRLEEDGIVTGYRAALDRRALGWGVLAFIAVSIEDHGDEAAKAFEMAVDDLAEIVACWSVSGDSDFLLQVVGRDLDSYADFAMTTIRRLPGIKAMRTIFTLKEIKPPTAWPIP</sequence>
<dbReference type="Proteomes" id="UP000063699">
    <property type="component" value="Chromosome"/>
</dbReference>
<dbReference type="EMBL" id="CP012752">
    <property type="protein sequence ID" value="ALG10120.1"/>
    <property type="molecule type" value="Genomic_DNA"/>
</dbReference>
<feature type="domain" description="HTH asnC-type" evidence="4">
    <location>
        <begin position="8"/>
        <end position="69"/>
    </location>
</feature>
<dbReference type="InterPro" id="IPR011008">
    <property type="entry name" value="Dimeric_a/b-barrel"/>
</dbReference>
<dbReference type="OrthoDB" id="166264at2"/>
<dbReference type="Gene3D" id="1.10.10.10">
    <property type="entry name" value="Winged helix-like DNA-binding domain superfamily/Winged helix DNA-binding domain"/>
    <property type="match status" value="1"/>
</dbReference>
<proteinExistence type="predicted"/>
<dbReference type="PROSITE" id="PS50956">
    <property type="entry name" value="HTH_ASNC_2"/>
    <property type="match status" value="1"/>
</dbReference>
<dbReference type="SUPFAM" id="SSF54909">
    <property type="entry name" value="Dimeric alpha+beta barrel"/>
    <property type="match status" value="1"/>
</dbReference>
<dbReference type="InterPro" id="IPR019888">
    <property type="entry name" value="Tscrpt_reg_AsnC-like"/>
</dbReference>
<dbReference type="SUPFAM" id="SSF46785">
    <property type="entry name" value="Winged helix' DNA-binding domain"/>
    <property type="match status" value="1"/>
</dbReference>
<dbReference type="InterPro" id="IPR011991">
    <property type="entry name" value="ArsR-like_HTH"/>
</dbReference>
<dbReference type="InterPro" id="IPR036388">
    <property type="entry name" value="WH-like_DNA-bd_sf"/>
</dbReference>
<dbReference type="GO" id="GO:0043565">
    <property type="term" value="F:sequence-specific DNA binding"/>
    <property type="evidence" value="ECO:0007669"/>
    <property type="project" value="InterPro"/>
</dbReference>
<keyword evidence="3" id="KW-0804">Transcription</keyword>
<dbReference type="PANTHER" id="PTHR30154">
    <property type="entry name" value="LEUCINE-RESPONSIVE REGULATORY PROTEIN"/>
    <property type="match status" value="1"/>
</dbReference>
<evidence type="ECO:0000259" key="4">
    <source>
        <dbReference type="PROSITE" id="PS50956"/>
    </source>
</evidence>
<dbReference type="PRINTS" id="PR00033">
    <property type="entry name" value="HTHASNC"/>
</dbReference>
<evidence type="ECO:0000256" key="2">
    <source>
        <dbReference type="ARBA" id="ARBA00023125"/>
    </source>
</evidence>
<organism evidence="5 6">
    <name type="scientific">Kibdelosporangium phytohabitans</name>
    <dbReference type="NCBI Taxonomy" id="860235"/>
    <lineage>
        <taxon>Bacteria</taxon>
        <taxon>Bacillati</taxon>
        <taxon>Actinomycetota</taxon>
        <taxon>Actinomycetes</taxon>
        <taxon>Pseudonocardiales</taxon>
        <taxon>Pseudonocardiaceae</taxon>
        <taxon>Kibdelosporangium</taxon>
    </lineage>
</organism>